<accession>A0ABQ8ZMV5</accession>
<comment type="caution">
    <text evidence="1">The sequence shown here is derived from an EMBL/GenBank/DDBJ whole genome shotgun (WGS) entry which is preliminary data.</text>
</comment>
<dbReference type="EMBL" id="JAPFFI010000027">
    <property type="protein sequence ID" value="KAJ6303212.1"/>
    <property type="molecule type" value="Genomic_DNA"/>
</dbReference>
<gene>
    <name evidence="1" type="ORF">OIU77_017151</name>
</gene>
<evidence type="ECO:0000313" key="1">
    <source>
        <dbReference type="EMBL" id="KAJ6303212.1"/>
    </source>
</evidence>
<sequence length="181" mass="20350">MENVELISTHGFDGPQNVIHGVVIPRGIQQDPPVPKQRRVPHVEPDRDKQWFRSPNQLRKRLETPHGAPYRLRRQIGGGASSGDDKGVGLVNGVLEWGGEVFDSDGQGERCWWEGEEIVKWGERIVASGLGQDRVLGFGHTHWADVAVKEALTSKKSNIKKKEQWLLITKLPAMRIAKLDR</sequence>
<keyword evidence="2" id="KW-1185">Reference proteome</keyword>
<name>A0ABQ8ZMV5_9ROSI</name>
<organism evidence="1 2">
    <name type="scientific">Salix suchowensis</name>
    <dbReference type="NCBI Taxonomy" id="1278906"/>
    <lineage>
        <taxon>Eukaryota</taxon>
        <taxon>Viridiplantae</taxon>
        <taxon>Streptophyta</taxon>
        <taxon>Embryophyta</taxon>
        <taxon>Tracheophyta</taxon>
        <taxon>Spermatophyta</taxon>
        <taxon>Magnoliopsida</taxon>
        <taxon>eudicotyledons</taxon>
        <taxon>Gunneridae</taxon>
        <taxon>Pentapetalae</taxon>
        <taxon>rosids</taxon>
        <taxon>fabids</taxon>
        <taxon>Malpighiales</taxon>
        <taxon>Salicaceae</taxon>
        <taxon>Saliceae</taxon>
        <taxon>Salix</taxon>
    </lineage>
</organism>
<reference evidence="1" key="1">
    <citation type="submission" date="2022-10" db="EMBL/GenBank/DDBJ databases">
        <authorList>
            <person name="Hyden B.L."/>
            <person name="Feng K."/>
            <person name="Yates T."/>
            <person name="Jawdy S."/>
            <person name="Smart L.B."/>
            <person name="Muchero W."/>
        </authorList>
    </citation>
    <scope>NUCLEOTIDE SEQUENCE</scope>
    <source>
        <tissue evidence="1">Shoot tip</tissue>
    </source>
</reference>
<protein>
    <submittedName>
        <fullName evidence="1">Uncharacterized protein</fullName>
    </submittedName>
</protein>
<reference evidence="1" key="2">
    <citation type="journal article" date="2023" name="Int. J. Mol. Sci.">
        <title>De Novo Assembly and Annotation of 11 Diverse Shrub Willow (Salix) Genomes Reveals Novel Gene Organization in Sex-Linked Regions.</title>
        <authorList>
            <person name="Hyden B."/>
            <person name="Feng K."/>
            <person name="Yates T.B."/>
            <person name="Jawdy S."/>
            <person name="Cereghino C."/>
            <person name="Smart L.B."/>
            <person name="Muchero W."/>
        </authorList>
    </citation>
    <scope>NUCLEOTIDE SEQUENCE</scope>
    <source>
        <tissue evidence="1">Shoot tip</tissue>
    </source>
</reference>
<evidence type="ECO:0000313" key="2">
    <source>
        <dbReference type="Proteomes" id="UP001141253"/>
    </source>
</evidence>
<proteinExistence type="predicted"/>
<dbReference type="Proteomes" id="UP001141253">
    <property type="component" value="Chromosome 16"/>
</dbReference>